<organism evidence="1 2">
    <name type="scientific">Desulfonema magnum</name>
    <dbReference type="NCBI Taxonomy" id="45655"/>
    <lineage>
        <taxon>Bacteria</taxon>
        <taxon>Pseudomonadati</taxon>
        <taxon>Thermodesulfobacteriota</taxon>
        <taxon>Desulfobacteria</taxon>
        <taxon>Desulfobacterales</taxon>
        <taxon>Desulfococcaceae</taxon>
        <taxon>Desulfonema</taxon>
    </lineage>
</organism>
<evidence type="ECO:0000313" key="2">
    <source>
        <dbReference type="Proteomes" id="UP000663722"/>
    </source>
</evidence>
<name>A0A975BM80_9BACT</name>
<sequence length="43" mass="5114">MKFETRNLRILRGRLLSGLPDQYQLFPLKNQRFISASFTEAEK</sequence>
<accession>A0A975BM80</accession>
<reference evidence="1" key="1">
    <citation type="journal article" date="2021" name="Microb. Physiol.">
        <title>Proteogenomic Insights into the Physiology of Marine, Sulfate-Reducing, Filamentous Desulfonema limicola and Desulfonema magnum.</title>
        <authorList>
            <person name="Schnaars V."/>
            <person name="Wohlbrand L."/>
            <person name="Scheve S."/>
            <person name="Hinrichs C."/>
            <person name="Reinhardt R."/>
            <person name="Rabus R."/>
        </authorList>
    </citation>
    <scope>NUCLEOTIDE SEQUENCE</scope>
    <source>
        <strain evidence="1">4be13</strain>
    </source>
</reference>
<dbReference type="EMBL" id="CP061800">
    <property type="protein sequence ID" value="QTA88058.1"/>
    <property type="molecule type" value="Genomic_DNA"/>
</dbReference>
<gene>
    <name evidence="1" type="ORF">dnm_040980</name>
</gene>
<dbReference type="Proteomes" id="UP000663722">
    <property type="component" value="Chromosome"/>
</dbReference>
<dbReference type="KEGG" id="dmm:dnm_040980"/>
<protein>
    <submittedName>
        <fullName evidence="1">Uncharacterized protein</fullName>
    </submittedName>
</protein>
<keyword evidence="2" id="KW-1185">Reference proteome</keyword>
<proteinExistence type="predicted"/>
<evidence type="ECO:0000313" key="1">
    <source>
        <dbReference type="EMBL" id="QTA88058.1"/>
    </source>
</evidence>
<dbReference type="AlphaFoldDB" id="A0A975BM80"/>